<sequence length="621" mass="65364">MTASVSNIPVSVDYTNRDYYSIRNQLIQRIQARVPEWTGNDSSDFGVALVEAFSYMGDIVNYYIDRVANEAFILTATQRQSIIDIAKSYGYSPASYRAASTTLQFTNSSSSNVVIPAATQVTADVIFNDTVSQVIFTTTQDVTVLAGNSNTVAANHGEDVSTRSENLPDPLDPNDIAGELIAVSDGTPDQLYPLIENQVVEGSVTVYVQNGDVYELWNQVVHLADYGPNEAVYSVSTDADNYLFINFGDGISGAIPTLHSSIKAVYTVGGGVNGNISTNLVNTIRKVPGLTSSQVSALNSAVAVTNTAVGVGGSDPEDNDTIRANAPLALNALNRAVTLTDFGHLALNVTSTGKANATAAVWNSVTLYVAPKRNNGDGDLFPGFSDDPSSGGVLTAEWYALQTAVAAFLADKTQIGVSLTVSPPSYVPVSMSIQFTKLPQYTSAQVSQNIKSAIVNGFSYNFTNFQDVINPEEFEFQLKQVEGVANVKVNQVYRSGATAARTILIGAPNELFVFQEADIAVTELSSDSSLSALTASAGTLSPTFASAFLNYNLPVPNGTTSVTITPTHTNSGATMTVNGTATTGTGVSVTTAVGTTVISVVVVAADGTTITSYKVTVTRVS</sequence>
<evidence type="ECO:0000259" key="1">
    <source>
        <dbReference type="Pfam" id="PF12733"/>
    </source>
</evidence>
<organism evidence="2">
    <name type="scientific">uncultured Caudovirales phage</name>
    <dbReference type="NCBI Taxonomy" id="2100421"/>
    <lineage>
        <taxon>Viruses</taxon>
        <taxon>Duplodnaviria</taxon>
        <taxon>Heunggongvirae</taxon>
        <taxon>Uroviricota</taxon>
        <taxon>Caudoviricetes</taxon>
        <taxon>Peduoviridae</taxon>
        <taxon>Maltschvirus</taxon>
        <taxon>Maltschvirus maltsch</taxon>
    </lineage>
</organism>
<name>A0A6J5KTH7_9CAUD</name>
<reference evidence="2" key="1">
    <citation type="submission" date="2020-04" db="EMBL/GenBank/DDBJ databases">
        <authorList>
            <person name="Chiriac C."/>
            <person name="Salcher M."/>
            <person name="Ghai R."/>
            <person name="Kavagutti S V."/>
        </authorList>
    </citation>
    <scope>NUCLEOTIDE SEQUENCE</scope>
</reference>
<feature type="domain" description="Cadherin-like beta-sandwich-like" evidence="1">
    <location>
        <begin position="531"/>
        <end position="619"/>
    </location>
</feature>
<evidence type="ECO:0000313" key="2">
    <source>
        <dbReference type="EMBL" id="CAB4123519.1"/>
    </source>
</evidence>
<dbReference type="EMBL" id="LR796174">
    <property type="protein sequence ID" value="CAB4123519.1"/>
    <property type="molecule type" value="Genomic_DNA"/>
</dbReference>
<proteinExistence type="predicted"/>
<dbReference type="InterPro" id="IPR025883">
    <property type="entry name" value="Cadherin-like_domain"/>
</dbReference>
<dbReference type="Pfam" id="PF12733">
    <property type="entry name" value="Cadherin-like"/>
    <property type="match status" value="1"/>
</dbReference>
<gene>
    <name evidence="2" type="ORF">UFOVP46_31</name>
</gene>
<accession>A0A6J5KTH7</accession>
<protein>
    <submittedName>
        <fullName evidence="2">Cadherin-like beta sandwich domain containing protein</fullName>
    </submittedName>
</protein>